<evidence type="ECO:0000313" key="3">
    <source>
        <dbReference type="Proteomes" id="UP000001449"/>
    </source>
</evidence>
<dbReference type="InParanoid" id="B8C243"/>
<dbReference type="HOGENOM" id="CLU_781892_0_0_1"/>
<keyword evidence="3" id="KW-1185">Reference proteome</keyword>
<protein>
    <recommendedName>
        <fullName evidence="4">HMG box domain-containing protein</fullName>
    </recommendedName>
</protein>
<proteinExistence type="predicted"/>
<evidence type="ECO:0008006" key="4">
    <source>
        <dbReference type="Google" id="ProtNLM"/>
    </source>
</evidence>
<dbReference type="KEGG" id="tps:THAPSDRAFT_5154"/>
<dbReference type="RefSeq" id="XP_002290126.1">
    <property type="nucleotide sequence ID" value="XM_002290090.1"/>
</dbReference>
<feature type="region of interest" description="Disordered" evidence="1">
    <location>
        <begin position="315"/>
        <end position="355"/>
    </location>
</feature>
<accession>B8C243</accession>
<organism evidence="2 3">
    <name type="scientific">Thalassiosira pseudonana</name>
    <name type="common">Marine diatom</name>
    <name type="synonym">Cyclotella nana</name>
    <dbReference type="NCBI Taxonomy" id="35128"/>
    <lineage>
        <taxon>Eukaryota</taxon>
        <taxon>Sar</taxon>
        <taxon>Stramenopiles</taxon>
        <taxon>Ochrophyta</taxon>
        <taxon>Bacillariophyta</taxon>
        <taxon>Coscinodiscophyceae</taxon>
        <taxon>Thalassiosirophycidae</taxon>
        <taxon>Thalassiosirales</taxon>
        <taxon>Thalassiosiraceae</taxon>
        <taxon>Thalassiosira</taxon>
    </lineage>
</organism>
<dbReference type="GeneID" id="7451761"/>
<dbReference type="PaxDb" id="35128-Thaps5154"/>
<sequence>MPAAPGGGRQHALSYSIKPLETNAMPIMMVTKMKQRQNNLNNKDKSIDASSATTKKISDRPLNSYNLFFILERELLLLQKNRTNSPSPSSPSSSTTAFSYSGHVNFNDYVDLVHNFPPLPSKYQSIDLPVDWFMHGKDKQQRQHVRSHGIIKFSDLATLMASKWKAIKQGEEKETLEYVATVAAMVKQRRNELRVTKKGHRSHLPDAGVDAPSTASVLPSTVTVKKSPLLLQQEGRSHQCSYSHSVVQASIQYICQVASNHCIQRTIKGVMSCIYDEFILTPASLISGSGVIKAPDGAMVVMGITLPHIVYPGQQGAGVPPPPPPCAYPIQNQRGGYHQPQYGQQPPQQQQQQQR</sequence>
<dbReference type="AlphaFoldDB" id="B8C243"/>
<feature type="compositionally biased region" description="Low complexity" evidence="1">
    <location>
        <begin position="333"/>
        <end position="355"/>
    </location>
</feature>
<dbReference type="EMBL" id="CM000642">
    <property type="protein sequence ID" value="EED91878.1"/>
    <property type="molecule type" value="Genomic_DNA"/>
</dbReference>
<dbReference type="Proteomes" id="UP000001449">
    <property type="component" value="Chromosome 5"/>
</dbReference>
<reference evidence="2 3" key="1">
    <citation type="journal article" date="2004" name="Science">
        <title>The genome of the diatom Thalassiosira pseudonana: ecology, evolution, and metabolism.</title>
        <authorList>
            <person name="Armbrust E.V."/>
            <person name="Berges J.A."/>
            <person name="Bowler C."/>
            <person name="Green B.R."/>
            <person name="Martinez D."/>
            <person name="Putnam N.H."/>
            <person name="Zhou S."/>
            <person name="Allen A.E."/>
            <person name="Apt K.E."/>
            <person name="Bechner M."/>
            <person name="Brzezinski M.A."/>
            <person name="Chaal B.K."/>
            <person name="Chiovitti A."/>
            <person name="Davis A.K."/>
            <person name="Demarest M.S."/>
            <person name="Detter J.C."/>
            <person name="Glavina T."/>
            <person name="Goodstein D."/>
            <person name="Hadi M.Z."/>
            <person name="Hellsten U."/>
            <person name="Hildebrand M."/>
            <person name="Jenkins B.D."/>
            <person name="Jurka J."/>
            <person name="Kapitonov V.V."/>
            <person name="Kroger N."/>
            <person name="Lau W.W."/>
            <person name="Lane T.W."/>
            <person name="Larimer F.W."/>
            <person name="Lippmeier J.C."/>
            <person name="Lucas S."/>
            <person name="Medina M."/>
            <person name="Montsant A."/>
            <person name="Obornik M."/>
            <person name="Parker M.S."/>
            <person name="Palenik B."/>
            <person name="Pazour G.J."/>
            <person name="Richardson P.M."/>
            <person name="Rynearson T.A."/>
            <person name="Saito M.A."/>
            <person name="Schwartz D.C."/>
            <person name="Thamatrakoln K."/>
            <person name="Valentin K."/>
            <person name="Vardi A."/>
            <person name="Wilkerson F.P."/>
            <person name="Rokhsar D.S."/>
        </authorList>
    </citation>
    <scope>NUCLEOTIDE SEQUENCE [LARGE SCALE GENOMIC DNA]</scope>
    <source>
        <strain evidence="2 3">CCMP1335</strain>
    </source>
</reference>
<name>B8C243_THAPS</name>
<evidence type="ECO:0000256" key="1">
    <source>
        <dbReference type="SAM" id="MobiDB-lite"/>
    </source>
</evidence>
<gene>
    <name evidence="2" type="ORF">THAPSDRAFT_5154</name>
</gene>
<evidence type="ECO:0000313" key="2">
    <source>
        <dbReference type="EMBL" id="EED91878.1"/>
    </source>
</evidence>
<reference evidence="2 3" key="2">
    <citation type="journal article" date="2008" name="Nature">
        <title>The Phaeodactylum genome reveals the evolutionary history of diatom genomes.</title>
        <authorList>
            <person name="Bowler C."/>
            <person name="Allen A.E."/>
            <person name="Badger J.H."/>
            <person name="Grimwood J."/>
            <person name="Jabbari K."/>
            <person name="Kuo A."/>
            <person name="Maheswari U."/>
            <person name="Martens C."/>
            <person name="Maumus F."/>
            <person name="Otillar R.P."/>
            <person name="Rayko E."/>
            <person name="Salamov A."/>
            <person name="Vandepoele K."/>
            <person name="Beszteri B."/>
            <person name="Gruber A."/>
            <person name="Heijde M."/>
            <person name="Katinka M."/>
            <person name="Mock T."/>
            <person name="Valentin K."/>
            <person name="Verret F."/>
            <person name="Berges J.A."/>
            <person name="Brownlee C."/>
            <person name="Cadoret J.P."/>
            <person name="Chiovitti A."/>
            <person name="Choi C.J."/>
            <person name="Coesel S."/>
            <person name="De Martino A."/>
            <person name="Detter J.C."/>
            <person name="Durkin C."/>
            <person name="Falciatore A."/>
            <person name="Fournet J."/>
            <person name="Haruta M."/>
            <person name="Huysman M.J."/>
            <person name="Jenkins B.D."/>
            <person name="Jiroutova K."/>
            <person name="Jorgensen R.E."/>
            <person name="Joubert Y."/>
            <person name="Kaplan A."/>
            <person name="Kroger N."/>
            <person name="Kroth P.G."/>
            <person name="La Roche J."/>
            <person name="Lindquist E."/>
            <person name="Lommer M."/>
            <person name="Martin-Jezequel V."/>
            <person name="Lopez P.J."/>
            <person name="Lucas S."/>
            <person name="Mangogna M."/>
            <person name="McGinnis K."/>
            <person name="Medlin L.K."/>
            <person name="Montsant A."/>
            <person name="Oudot-Le Secq M.P."/>
            <person name="Napoli C."/>
            <person name="Obornik M."/>
            <person name="Parker M.S."/>
            <person name="Petit J.L."/>
            <person name="Porcel B.M."/>
            <person name="Poulsen N."/>
            <person name="Robison M."/>
            <person name="Rychlewski L."/>
            <person name="Rynearson T.A."/>
            <person name="Schmutz J."/>
            <person name="Shapiro H."/>
            <person name="Siaut M."/>
            <person name="Stanley M."/>
            <person name="Sussman M.R."/>
            <person name="Taylor A.R."/>
            <person name="Vardi A."/>
            <person name="von Dassow P."/>
            <person name="Vyverman W."/>
            <person name="Willis A."/>
            <person name="Wyrwicz L.S."/>
            <person name="Rokhsar D.S."/>
            <person name="Weissenbach J."/>
            <person name="Armbrust E.V."/>
            <person name="Green B.R."/>
            <person name="Van de Peer Y."/>
            <person name="Grigoriev I.V."/>
        </authorList>
    </citation>
    <scope>NUCLEOTIDE SEQUENCE [LARGE SCALE GENOMIC DNA]</scope>
    <source>
        <strain evidence="2 3">CCMP1335</strain>
    </source>
</reference>